<feature type="domain" description="Cyclin-D1-binding protein 1-like N-terminal" evidence="1">
    <location>
        <begin position="54"/>
        <end position="197"/>
    </location>
</feature>
<name>A0A1W5D284_9LECA</name>
<accession>A0A1W5D284</accession>
<keyword evidence="3" id="KW-1185">Reference proteome</keyword>
<sequence>MASPTSPDALTTLRKTIVSTKTLALRFEAAIQNPTPDALLNIPPNPPNPLALLADGARILKAQTTKLSLLVLNQPFTPSETTYILKELCKGCMPAMMTAAEICPADKYTNYLHRLIRASVGSSMLVLIKLLGEIPVDGHSVRDSERGTLQYTGQLWESCDFMINLAEKGLTSYAAVKVTEYKELVDDALEELEEWVTEVPDDGEDSFGVPGILVPHMNDTDRACVKNVVKKLKLIGLLYPPLLKRRIRRFPEINGSTSPEQLPSSKQVADMDTLIAYMQLFHEEMDSIAETLYTSGMGKEADIRIGIIIDYAKKALAIIAQNWDGENDEFTAWSEKWLVKIKEP</sequence>
<organism evidence="2 3">
    <name type="scientific">Lasallia pustulata</name>
    <dbReference type="NCBI Taxonomy" id="136370"/>
    <lineage>
        <taxon>Eukaryota</taxon>
        <taxon>Fungi</taxon>
        <taxon>Dikarya</taxon>
        <taxon>Ascomycota</taxon>
        <taxon>Pezizomycotina</taxon>
        <taxon>Lecanoromycetes</taxon>
        <taxon>OSLEUM clade</taxon>
        <taxon>Umbilicariomycetidae</taxon>
        <taxon>Umbilicariales</taxon>
        <taxon>Umbilicariaceae</taxon>
        <taxon>Lasallia</taxon>
    </lineage>
</organism>
<dbReference type="InterPro" id="IPR026907">
    <property type="entry name" value="GCIP-like"/>
</dbReference>
<evidence type="ECO:0000259" key="1">
    <source>
        <dbReference type="Pfam" id="PF13324"/>
    </source>
</evidence>
<dbReference type="AlphaFoldDB" id="A0A1W5D284"/>
<dbReference type="InterPro" id="IPR049317">
    <property type="entry name" value="GCIP-like_N"/>
</dbReference>
<reference evidence="3" key="1">
    <citation type="submission" date="2017-03" db="EMBL/GenBank/DDBJ databases">
        <authorList>
            <person name="Sharma R."/>
            <person name="Thines M."/>
        </authorList>
    </citation>
    <scope>NUCLEOTIDE SEQUENCE [LARGE SCALE GENOMIC DNA]</scope>
</reference>
<evidence type="ECO:0000313" key="3">
    <source>
        <dbReference type="Proteomes" id="UP000192927"/>
    </source>
</evidence>
<proteinExistence type="predicted"/>
<dbReference type="Pfam" id="PF13324">
    <property type="entry name" value="GCIP_N"/>
    <property type="match status" value="1"/>
</dbReference>
<dbReference type="GO" id="GO:0005634">
    <property type="term" value="C:nucleus"/>
    <property type="evidence" value="ECO:0007669"/>
    <property type="project" value="TreeGrafter"/>
</dbReference>
<dbReference type="Gene3D" id="1.20.1410.10">
    <property type="entry name" value="I/LWEQ domain"/>
    <property type="match status" value="1"/>
</dbReference>
<protein>
    <submittedName>
        <fullName evidence="2">Cyclin-D1-binding protein 1</fullName>
    </submittedName>
</protein>
<dbReference type="PANTHER" id="PTHR15492">
    <property type="entry name" value="CYCLIN D1-BINDING PROTEIN 1"/>
    <property type="match status" value="1"/>
</dbReference>
<dbReference type="Proteomes" id="UP000192927">
    <property type="component" value="Unassembled WGS sequence"/>
</dbReference>
<dbReference type="Gene3D" id="1.20.1420.10">
    <property type="entry name" value="Talin, central domain"/>
    <property type="match status" value="1"/>
</dbReference>
<dbReference type="PANTHER" id="PTHR15492:SF1">
    <property type="entry name" value="CYCLIN-D1-BINDING PROTEIN 1"/>
    <property type="match status" value="1"/>
</dbReference>
<dbReference type="EMBL" id="FWEW01001463">
    <property type="protein sequence ID" value="SLM37244.1"/>
    <property type="molecule type" value="Genomic_DNA"/>
</dbReference>
<evidence type="ECO:0000313" key="2">
    <source>
        <dbReference type="EMBL" id="SLM37244.1"/>
    </source>
</evidence>